<gene>
    <name evidence="2" type="ORF">LARSCL_LOCUS17378</name>
</gene>
<dbReference type="AlphaFoldDB" id="A0AAV2B6U7"/>
<feature type="transmembrane region" description="Helical" evidence="1">
    <location>
        <begin position="27"/>
        <end position="46"/>
    </location>
</feature>
<sequence length="56" mass="6680">MAECTISRCSHERRVFRKELHKWSKEILYILVSSVFISSTIALYHYDVSRVFKDSL</sequence>
<dbReference type="Proteomes" id="UP001497382">
    <property type="component" value="Unassembled WGS sequence"/>
</dbReference>
<proteinExistence type="predicted"/>
<evidence type="ECO:0000313" key="3">
    <source>
        <dbReference type="Proteomes" id="UP001497382"/>
    </source>
</evidence>
<keyword evidence="1" id="KW-0472">Membrane</keyword>
<comment type="caution">
    <text evidence="2">The sequence shown here is derived from an EMBL/GenBank/DDBJ whole genome shotgun (WGS) entry which is preliminary data.</text>
</comment>
<protein>
    <submittedName>
        <fullName evidence="2">Uncharacterized protein</fullName>
    </submittedName>
</protein>
<keyword evidence="1" id="KW-0812">Transmembrane</keyword>
<keyword evidence="3" id="KW-1185">Reference proteome</keyword>
<accession>A0AAV2B6U7</accession>
<evidence type="ECO:0000256" key="1">
    <source>
        <dbReference type="SAM" id="Phobius"/>
    </source>
</evidence>
<evidence type="ECO:0000313" key="2">
    <source>
        <dbReference type="EMBL" id="CAL1291953.1"/>
    </source>
</evidence>
<dbReference type="EMBL" id="CAXIEN010000296">
    <property type="protein sequence ID" value="CAL1291953.1"/>
    <property type="molecule type" value="Genomic_DNA"/>
</dbReference>
<keyword evidence="1" id="KW-1133">Transmembrane helix</keyword>
<name>A0AAV2B6U7_9ARAC</name>
<reference evidence="2 3" key="1">
    <citation type="submission" date="2024-04" db="EMBL/GenBank/DDBJ databases">
        <authorList>
            <person name="Rising A."/>
            <person name="Reimegard J."/>
            <person name="Sonavane S."/>
            <person name="Akerstrom W."/>
            <person name="Nylinder S."/>
            <person name="Hedman E."/>
            <person name="Kallberg Y."/>
        </authorList>
    </citation>
    <scope>NUCLEOTIDE SEQUENCE [LARGE SCALE GENOMIC DNA]</scope>
</reference>
<organism evidence="2 3">
    <name type="scientific">Larinioides sclopetarius</name>
    <dbReference type="NCBI Taxonomy" id="280406"/>
    <lineage>
        <taxon>Eukaryota</taxon>
        <taxon>Metazoa</taxon>
        <taxon>Ecdysozoa</taxon>
        <taxon>Arthropoda</taxon>
        <taxon>Chelicerata</taxon>
        <taxon>Arachnida</taxon>
        <taxon>Araneae</taxon>
        <taxon>Araneomorphae</taxon>
        <taxon>Entelegynae</taxon>
        <taxon>Araneoidea</taxon>
        <taxon>Araneidae</taxon>
        <taxon>Larinioides</taxon>
    </lineage>
</organism>